<dbReference type="SUPFAM" id="SSF52540">
    <property type="entry name" value="P-loop containing nucleoside triphosphate hydrolases"/>
    <property type="match status" value="1"/>
</dbReference>
<evidence type="ECO:0000313" key="5">
    <source>
        <dbReference type="EMBL" id="KAB5593574.1"/>
    </source>
</evidence>
<feature type="repeat" description="WD" evidence="3">
    <location>
        <begin position="1001"/>
        <end position="1042"/>
    </location>
</feature>
<dbReference type="EMBL" id="SSOP01000034">
    <property type="protein sequence ID" value="KAB5593574.1"/>
    <property type="molecule type" value="Genomic_DNA"/>
</dbReference>
<dbReference type="PROSITE" id="PS50082">
    <property type="entry name" value="WD_REPEATS_2"/>
    <property type="match status" value="11"/>
</dbReference>
<keyword evidence="1 3" id="KW-0853">WD repeat</keyword>
<dbReference type="Gene3D" id="2.130.10.10">
    <property type="entry name" value="YVTN repeat-like/Quinoprotein amine dehydrogenase"/>
    <property type="match status" value="6"/>
</dbReference>
<accession>A0A5N5QPF0</accession>
<proteinExistence type="predicted"/>
<comment type="caution">
    <text evidence="5">The sequence shown here is derived from an EMBL/GenBank/DDBJ whole genome shotgun (WGS) entry which is preliminary data.</text>
</comment>
<name>A0A5N5QPF0_9AGAM</name>
<feature type="repeat" description="WD" evidence="3">
    <location>
        <begin position="1087"/>
        <end position="1128"/>
    </location>
</feature>
<sequence>MDPGQPSSTPPQPRRRRWFQDLKQILLKPFDSGSSHAPSSPLQATLQDLRKSAELVSPLRPAIDGLTSFVSLFETATKHRQEYQKMAEDLNITLQFLARHLDASGSTQMTETITEVLWAIQEEVGFAQAQEDRGTVGRLLGADYDEEDLVRRYRRIEQLFHRLQLEVSMGAWHTENANQMEEKLSSLRPAKLATFNSILSAQINRRTCTENTRKNLLYELNTWSDKPEGEKMFWMDGMAGTGKTTIACTLSESLYLRGQLAASFFCTQTSPECRDANRIIPTIAYQLARHSTPFMSALGQALEENPDMGSLNISAQFQQMLKDPLSTVKDKVPNNLVVVVDALDECEDKQVIGQILEAAFRFAKDLPIKFFITSRPEAAIREKMFSPENVSKSILHLHEIEASLVQEDIELYLREELKSMSPSRADVKQIATLANNSFIYAATAARYIRPGRSSTGPHRRLARVLAVDSESGGEFNHIDSLYSTVLNTALEELEPEVKGLTQLVLRAVVCAQEPIRIDTLAALCGLPDEGLALAALRPLRSVLHVSGHTNVVLTLHTSFPDYIFTQHRSGRFFCDKSAHSQLLARRCFEVMKGQLRFNICHLPSSLIPDDKVPNLKTRIKENISPSLSYACRYWTEHLENSPASGDLFRMLDEFLSQRLLFWMEVLNLKKCIVIGTQGLAQVREWVRVSESRKYKQRLHPDGNSQAANGPSDTLQLTSDAHKFLARFSSHAISLSTPHIYISALPFCPPSSLVSVHYRQRAKGLMQVNGTAIIRLGLSALATWRTGSHIFSVAYSPDGAHVASGNWNGAICIRNVHDNKVVVGPFTGNSQIVYSIAFSPDGTRLASASGNNYSSEGSVYVWDARDGTPIAGPLKGHTNCVNSVAFSPNGVHIVSGSSDHTIRVWDAPGGTLAAGPFKGHTGRVNSVGYSPDGARIVSGSSDHTIRLWDANTGISIRLFEGHTDRVLSVGFSPHGQHIVSGSRDCTIRVWNVDDGALSICPLEGHTKSITSVAYSPNGKLIVSGSKDQTIRVWNVPDGTLATGPFEGHSGCVNSVGFSPDGAQIVSGSYDQSIRIWNVSDNLPAPPPPKGTSSHINSAEFSPDGTLIATGSSNATVGVWSAVDGTLIAGPLRGHTDYVLSVAFSPDSTRIASGSQDQTIRIWHARSGTLVAGPFEGHSSFVKSVAFSPDGLRLASGSYDNTVRVWDPSNGRLVAGPFEGHTCWIESVAFSPDGTLIASGSRDKTIRVWNSFAGNQIAHPFEGHNNAASCVCFSHDGSRIVSGSWDNTVCIWNARNGQIIAGPFKSYTYSVSSIALSPDSTLIVIGSSNNTCTIGLLNTADGTPAAPLLRGHTDAVRAASFSRDGLSILSCSFDETVRVWDVQRKQSTCVALRDPWEVYGDGWVLNSHSQILFWVPAEIRNYFSRLNNPVTIGPLGTVNIDFDGILLGSEWAGCWHDS</sequence>
<organism evidence="5 6">
    <name type="scientific">Ceratobasidium theobromae</name>
    <dbReference type="NCBI Taxonomy" id="1582974"/>
    <lineage>
        <taxon>Eukaryota</taxon>
        <taxon>Fungi</taxon>
        <taxon>Dikarya</taxon>
        <taxon>Basidiomycota</taxon>
        <taxon>Agaricomycotina</taxon>
        <taxon>Agaricomycetes</taxon>
        <taxon>Cantharellales</taxon>
        <taxon>Ceratobasidiaceae</taxon>
        <taxon>Ceratobasidium</taxon>
    </lineage>
</organism>
<reference evidence="5 6" key="1">
    <citation type="journal article" date="2019" name="Fungal Biol. Biotechnol.">
        <title>Draft genome sequence of fastidious pathogen Ceratobasidium theobromae, which causes vascular-streak dieback in Theobroma cacao.</title>
        <authorList>
            <person name="Ali S.S."/>
            <person name="Asman A."/>
            <person name="Shao J."/>
            <person name="Firmansyah A.P."/>
            <person name="Susilo A.W."/>
            <person name="Rosmana A."/>
            <person name="McMahon P."/>
            <person name="Junaid M."/>
            <person name="Guest D."/>
            <person name="Kheng T.Y."/>
            <person name="Meinhardt L.W."/>
            <person name="Bailey B.A."/>
        </authorList>
    </citation>
    <scope>NUCLEOTIDE SEQUENCE [LARGE SCALE GENOMIC DNA]</scope>
    <source>
        <strain evidence="5 6">CT2</strain>
    </source>
</reference>
<dbReference type="InterPro" id="IPR015943">
    <property type="entry name" value="WD40/YVTN_repeat-like_dom_sf"/>
</dbReference>
<dbReference type="SUPFAM" id="SSF50998">
    <property type="entry name" value="Quinoprotein alcohol dehydrogenase-like"/>
    <property type="match status" value="1"/>
</dbReference>
<dbReference type="PANTHER" id="PTHR22847">
    <property type="entry name" value="WD40 REPEAT PROTEIN"/>
    <property type="match status" value="1"/>
</dbReference>
<evidence type="ECO:0000256" key="3">
    <source>
        <dbReference type="PROSITE-ProRule" id="PRU00221"/>
    </source>
</evidence>
<feature type="domain" description="Nephrocystin 3-like N-terminal" evidence="4">
    <location>
        <begin position="219"/>
        <end position="375"/>
    </location>
</feature>
<feature type="repeat" description="WD" evidence="3">
    <location>
        <begin position="873"/>
        <end position="905"/>
    </location>
</feature>
<dbReference type="PROSITE" id="PS00678">
    <property type="entry name" value="WD_REPEATS_1"/>
    <property type="match status" value="6"/>
</dbReference>
<dbReference type="InterPro" id="IPR036322">
    <property type="entry name" value="WD40_repeat_dom_sf"/>
</dbReference>
<dbReference type="SMART" id="SM00320">
    <property type="entry name" value="WD40"/>
    <property type="match status" value="14"/>
</dbReference>
<dbReference type="InterPro" id="IPR019775">
    <property type="entry name" value="WD40_repeat_CS"/>
</dbReference>
<dbReference type="InterPro" id="IPR011047">
    <property type="entry name" value="Quinoprotein_ADH-like_sf"/>
</dbReference>
<evidence type="ECO:0000259" key="4">
    <source>
        <dbReference type="Pfam" id="PF24883"/>
    </source>
</evidence>
<feature type="repeat" description="WD" evidence="3">
    <location>
        <begin position="1216"/>
        <end position="1248"/>
    </location>
</feature>
<feature type="repeat" description="WD" evidence="3">
    <location>
        <begin position="1130"/>
        <end position="1171"/>
    </location>
</feature>
<dbReference type="Gene3D" id="3.40.50.300">
    <property type="entry name" value="P-loop containing nucleotide triphosphate hydrolases"/>
    <property type="match status" value="1"/>
</dbReference>
<feature type="repeat" description="WD" evidence="3">
    <location>
        <begin position="1173"/>
        <end position="1214"/>
    </location>
</feature>
<gene>
    <name evidence="5" type="ORF">CTheo_2963</name>
</gene>
<dbReference type="Proteomes" id="UP000383932">
    <property type="component" value="Unassembled WGS sequence"/>
</dbReference>
<keyword evidence="2" id="KW-0677">Repeat</keyword>
<dbReference type="InterPro" id="IPR020472">
    <property type="entry name" value="WD40_PAC1"/>
</dbReference>
<dbReference type="CDD" id="cd00200">
    <property type="entry name" value="WD40"/>
    <property type="match status" value="2"/>
</dbReference>
<feature type="repeat" description="WD" evidence="3">
    <location>
        <begin position="958"/>
        <end position="994"/>
    </location>
</feature>
<evidence type="ECO:0000313" key="6">
    <source>
        <dbReference type="Proteomes" id="UP000383932"/>
    </source>
</evidence>
<feature type="repeat" description="WD" evidence="3">
    <location>
        <begin position="1259"/>
        <end position="1300"/>
    </location>
</feature>
<dbReference type="InterPro" id="IPR001680">
    <property type="entry name" value="WD40_rpt"/>
</dbReference>
<dbReference type="Pfam" id="PF24883">
    <property type="entry name" value="NPHP3_N"/>
    <property type="match status" value="1"/>
</dbReference>
<feature type="repeat" description="WD" evidence="3">
    <location>
        <begin position="1044"/>
        <end position="1078"/>
    </location>
</feature>
<dbReference type="InterPro" id="IPR059179">
    <property type="entry name" value="MLKL-like_MCAfunc"/>
</dbReference>
<dbReference type="GO" id="GO:1990234">
    <property type="term" value="C:transferase complex"/>
    <property type="evidence" value="ECO:0007669"/>
    <property type="project" value="UniProtKB-ARBA"/>
</dbReference>
<protein>
    <submittedName>
        <fullName evidence="5">Vegetative incompatibility protein HET-E-1</fullName>
    </submittedName>
</protein>
<feature type="repeat" description="WD" evidence="3">
    <location>
        <begin position="1347"/>
        <end position="1388"/>
    </location>
</feature>
<dbReference type="PROSITE" id="PS50294">
    <property type="entry name" value="WD_REPEATS_REGION"/>
    <property type="match status" value="11"/>
</dbReference>
<dbReference type="CDD" id="cd21037">
    <property type="entry name" value="MLKL_NTD"/>
    <property type="match status" value="1"/>
</dbReference>
<dbReference type="PRINTS" id="PR00320">
    <property type="entry name" value="GPROTEINBRPT"/>
</dbReference>
<dbReference type="Pfam" id="PF00400">
    <property type="entry name" value="WD40"/>
    <property type="match status" value="14"/>
</dbReference>
<dbReference type="OrthoDB" id="538223at2759"/>
<dbReference type="SUPFAM" id="SSF50978">
    <property type="entry name" value="WD40 repeat-like"/>
    <property type="match status" value="1"/>
</dbReference>
<dbReference type="SUPFAM" id="SSF50960">
    <property type="entry name" value="TolB, C-terminal domain"/>
    <property type="match status" value="1"/>
</dbReference>
<evidence type="ECO:0000256" key="1">
    <source>
        <dbReference type="ARBA" id="ARBA00022574"/>
    </source>
</evidence>
<evidence type="ECO:0000256" key="2">
    <source>
        <dbReference type="ARBA" id="ARBA00022737"/>
    </source>
</evidence>
<dbReference type="PANTHER" id="PTHR22847:SF637">
    <property type="entry name" value="WD REPEAT DOMAIN 5B"/>
    <property type="match status" value="1"/>
</dbReference>
<dbReference type="InterPro" id="IPR056884">
    <property type="entry name" value="NPHP3-like_N"/>
</dbReference>
<dbReference type="InterPro" id="IPR027417">
    <property type="entry name" value="P-loop_NTPase"/>
</dbReference>
<keyword evidence="6" id="KW-1185">Reference proteome</keyword>
<feature type="repeat" description="WD" evidence="3">
    <location>
        <begin position="916"/>
        <end position="957"/>
    </location>
</feature>